<keyword evidence="3" id="KW-1185">Reference proteome</keyword>
<dbReference type="OrthoDB" id="2897098at2"/>
<evidence type="ECO:0000313" key="3">
    <source>
        <dbReference type="Proteomes" id="UP000078148"/>
    </source>
</evidence>
<sequence length="87" mass="10172">MINDAEQKLYRILFNHYTKHRSMPPWSLLKARTGLSQPELMKRLESLQEAGHILWDDPDSLESVRMNKDPFMKSPPPSSGSAYFMDY</sequence>
<dbReference type="EMBL" id="CP021170">
    <property type="protein sequence ID" value="ARR10651.1"/>
    <property type="molecule type" value="Genomic_DNA"/>
</dbReference>
<gene>
    <name evidence="2" type="ORF">AR543_p0043</name>
</gene>
<dbReference type="KEGG" id="pbv:AR543_p0043"/>
<proteinExistence type="predicted"/>
<accession>A0A1X9T3Z9</accession>
<evidence type="ECO:0008006" key="4">
    <source>
        <dbReference type="Google" id="ProtNLM"/>
    </source>
</evidence>
<geneLocation type="plasmid" evidence="2 3">
    <name>unnamed1</name>
</geneLocation>
<evidence type="ECO:0000313" key="2">
    <source>
        <dbReference type="EMBL" id="ARR10651.1"/>
    </source>
</evidence>
<dbReference type="Proteomes" id="UP000078148">
    <property type="component" value="Plasmid unnamed1"/>
</dbReference>
<name>A0A1X9T3Z9_9BACL</name>
<feature type="region of interest" description="Disordered" evidence="1">
    <location>
        <begin position="67"/>
        <end position="87"/>
    </location>
</feature>
<reference evidence="2 3" key="1">
    <citation type="journal article" date="2016" name="Int. J. Syst. Evol. Microbiol.">
        <title>Paenibacillus damxungensis sp. nov., isolated from raw yak (Bos grunniens) milk.</title>
        <authorList>
            <person name="Wu Z."/>
            <person name="Gao C."/>
            <person name="Han J."/>
            <person name="Liu Z."/>
        </authorList>
    </citation>
    <scope>NUCLEOTIDE SEQUENCE [LARGE SCALE GENOMIC DNA]</scope>
    <source>
        <strain evidence="2 3">BD3526</strain>
        <plasmid evidence="2 3">unnamed1</plasmid>
    </source>
</reference>
<organism evidence="2 3">
    <name type="scientific">Paenibacillus bovis</name>
    <dbReference type="NCBI Taxonomy" id="1616788"/>
    <lineage>
        <taxon>Bacteria</taxon>
        <taxon>Bacillati</taxon>
        <taxon>Bacillota</taxon>
        <taxon>Bacilli</taxon>
        <taxon>Bacillales</taxon>
        <taxon>Paenibacillaceae</taxon>
        <taxon>Paenibacillus</taxon>
    </lineage>
</organism>
<keyword evidence="2" id="KW-0614">Plasmid</keyword>
<evidence type="ECO:0000256" key="1">
    <source>
        <dbReference type="SAM" id="MobiDB-lite"/>
    </source>
</evidence>
<protein>
    <recommendedName>
        <fullName evidence="4">LexA repressor DNA-binding domain-containing protein</fullName>
    </recommendedName>
</protein>
<dbReference type="RefSeq" id="WP_087071364.1">
    <property type="nucleotide sequence ID" value="NZ_CP021170.1"/>
</dbReference>
<dbReference type="AlphaFoldDB" id="A0A1X9T3Z9"/>